<dbReference type="AlphaFoldDB" id="A0AAD4JNJ0"/>
<dbReference type="InterPro" id="IPR006564">
    <property type="entry name" value="Znf_PMZ"/>
</dbReference>
<proteinExistence type="predicted"/>
<gene>
    <name evidence="7" type="ORF">C2S53_017292</name>
</gene>
<keyword evidence="3" id="KW-0862">Zinc</keyword>
<feature type="region of interest" description="Disordered" evidence="5">
    <location>
        <begin position="612"/>
        <end position="642"/>
    </location>
</feature>
<organism evidence="7 8">
    <name type="scientific">Perilla frutescens var. hirtella</name>
    <name type="common">Perilla citriodora</name>
    <name type="synonym">Perilla setoyensis</name>
    <dbReference type="NCBI Taxonomy" id="608512"/>
    <lineage>
        <taxon>Eukaryota</taxon>
        <taxon>Viridiplantae</taxon>
        <taxon>Streptophyta</taxon>
        <taxon>Embryophyta</taxon>
        <taxon>Tracheophyta</taxon>
        <taxon>Spermatophyta</taxon>
        <taxon>Magnoliopsida</taxon>
        <taxon>eudicotyledons</taxon>
        <taxon>Gunneridae</taxon>
        <taxon>Pentapetalae</taxon>
        <taxon>asterids</taxon>
        <taxon>lamiids</taxon>
        <taxon>Lamiales</taxon>
        <taxon>Lamiaceae</taxon>
        <taxon>Nepetoideae</taxon>
        <taxon>Elsholtzieae</taxon>
        <taxon>Perilla</taxon>
    </lineage>
</organism>
<dbReference type="Pfam" id="PF10551">
    <property type="entry name" value="MULE"/>
    <property type="match status" value="1"/>
</dbReference>
<keyword evidence="8" id="KW-1185">Reference proteome</keyword>
<dbReference type="InterPro" id="IPR004330">
    <property type="entry name" value="FAR1_DNA_bnd_dom"/>
</dbReference>
<comment type="caution">
    <text evidence="7">The sequence shown here is derived from an EMBL/GenBank/DDBJ whole genome shotgun (WGS) entry which is preliminary data.</text>
</comment>
<evidence type="ECO:0000256" key="1">
    <source>
        <dbReference type="ARBA" id="ARBA00022723"/>
    </source>
</evidence>
<evidence type="ECO:0000256" key="5">
    <source>
        <dbReference type="SAM" id="MobiDB-lite"/>
    </source>
</evidence>
<dbReference type="GO" id="GO:0008270">
    <property type="term" value="F:zinc ion binding"/>
    <property type="evidence" value="ECO:0007669"/>
    <property type="project" value="UniProtKB-KW"/>
</dbReference>
<sequence>MYELYCKHAREVGFGVRKNTQRTNSLGQLIEKYYVCSNEGVKKNGKVGESSNQDQITFRQNNITRTDCKTFLRVKKNDDGMLEVIDHNEEHNHELSRKKWSHMHRSHRKVTEDKAVVIGDMISSGLGPTDSYRYMSKEARGDHLTLIDRLCQEGVEDGDFFYRFKLNSDGRLSDVFWRDSMMCEDYDLYEDVVVFHTTYRTNKYGLICAPFVRLNHHKKNVMFRCAFIPDEKTDTFQWLFEVFKKLMKMKYPVTIFADQDLAITRALSKIFPDVGHRLCIWHLYQNAISHFGKLKGNMSFNDAFQRCLSGCVNEEEFEGCWNLMINEYNLEDNSWFSRLYELREKWCTAYNKSYFSVGIMSSQKSESTNSAIRFKASKATNLNEFYTIFKQMVQRWRNKEEVDEFEYSRAIPGSHLPLVGMLKQTSEVYTLSIFRDFEDEFLKSISSIVETVGEELEVMVYDVKNHDERTTHRVNFYSGDSYISCTCRRFEEYGLLCSHCLRILDRKSFKEIPSCYILKRWTKLTKKDLWVKADSAPHTNTNLLHSAAWRHTMARNYYTILLRAQANEEVRRIMEDGSKSILNGVQAVTTTTNSIEDTDVSASSVSVLNPAKTTTKGRKKELRDNLRKAERKRKMLKEAQLS</sequence>
<evidence type="ECO:0000313" key="8">
    <source>
        <dbReference type="Proteomes" id="UP001190926"/>
    </source>
</evidence>
<dbReference type="SMART" id="SM00575">
    <property type="entry name" value="ZnF_PMZ"/>
    <property type="match status" value="1"/>
</dbReference>
<accession>A0AAD4JNJ0</accession>
<name>A0AAD4JNJ0_PERFH</name>
<dbReference type="Proteomes" id="UP001190926">
    <property type="component" value="Unassembled WGS sequence"/>
</dbReference>
<keyword evidence="1" id="KW-0479">Metal-binding</keyword>
<feature type="domain" description="SWIM-type" evidence="6">
    <location>
        <begin position="470"/>
        <end position="508"/>
    </location>
</feature>
<evidence type="ECO:0000259" key="6">
    <source>
        <dbReference type="PROSITE" id="PS50966"/>
    </source>
</evidence>
<evidence type="ECO:0000256" key="2">
    <source>
        <dbReference type="ARBA" id="ARBA00022771"/>
    </source>
</evidence>
<dbReference type="EMBL" id="SDAM02000019">
    <property type="protein sequence ID" value="KAH6837122.1"/>
    <property type="molecule type" value="Genomic_DNA"/>
</dbReference>
<dbReference type="PANTHER" id="PTHR47718">
    <property type="entry name" value="OS01G0519700 PROTEIN"/>
    <property type="match status" value="1"/>
</dbReference>
<evidence type="ECO:0000313" key="7">
    <source>
        <dbReference type="EMBL" id="KAH6837122.1"/>
    </source>
</evidence>
<protein>
    <recommendedName>
        <fullName evidence="6">SWIM-type domain-containing protein</fullName>
    </recommendedName>
</protein>
<keyword evidence="2 4" id="KW-0863">Zinc-finger</keyword>
<dbReference type="PANTHER" id="PTHR47718:SF17">
    <property type="entry name" value="PROTEIN FAR1-RELATED SEQUENCE 5-LIKE"/>
    <property type="match status" value="1"/>
</dbReference>
<dbReference type="PROSITE" id="PS50966">
    <property type="entry name" value="ZF_SWIM"/>
    <property type="match status" value="1"/>
</dbReference>
<dbReference type="Pfam" id="PF04434">
    <property type="entry name" value="SWIM"/>
    <property type="match status" value="1"/>
</dbReference>
<dbReference type="InterPro" id="IPR018289">
    <property type="entry name" value="MULE_transposase_dom"/>
</dbReference>
<dbReference type="Pfam" id="PF03101">
    <property type="entry name" value="FAR1"/>
    <property type="match status" value="1"/>
</dbReference>
<evidence type="ECO:0000256" key="4">
    <source>
        <dbReference type="PROSITE-ProRule" id="PRU00325"/>
    </source>
</evidence>
<reference evidence="7 8" key="1">
    <citation type="journal article" date="2021" name="Nat. Commun.">
        <title>Incipient diploidization of the medicinal plant Perilla within 10,000 years.</title>
        <authorList>
            <person name="Zhang Y."/>
            <person name="Shen Q."/>
            <person name="Leng L."/>
            <person name="Zhang D."/>
            <person name="Chen S."/>
            <person name="Shi Y."/>
            <person name="Ning Z."/>
            <person name="Chen S."/>
        </authorList>
    </citation>
    <scope>NUCLEOTIDE SEQUENCE [LARGE SCALE GENOMIC DNA]</scope>
    <source>
        <strain evidence="8">cv. PC099</strain>
    </source>
</reference>
<evidence type="ECO:0000256" key="3">
    <source>
        <dbReference type="ARBA" id="ARBA00022833"/>
    </source>
</evidence>
<dbReference type="InterPro" id="IPR007527">
    <property type="entry name" value="Znf_SWIM"/>
</dbReference>